<comment type="caution">
    <text evidence="2">The sequence shown here is derived from an EMBL/GenBank/DDBJ whole genome shotgun (WGS) entry which is preliminary data.</text>
</comment>
<protein>
    <recommendedName>
        <fullName evidence="1">DUF6898 domain-containing protein</fullName>
    </recommendedName>
</protein>
<dbReference type="Proteomes" id="UP001230156">
    <property type="component" value="Unassembled WGS sequence"/>
</dbReference>
<keyword evidence="3" id="KW-1185">Reference proteome</keyword>
<sequence length="66" mass="7201">MSDAEGYIIEFHRVGNAVKVTAMDPVTLTEVSMVGAPGFGDKELTRLVVRKLEYMLAKRGTNSGNE</sequence>
<evidence type="ECO:0000313" key="2">
    <source>
        <dbReference type="EMBL" id="MDQ7248264.1"/>
    </source>
</evidence>
<feature type="domain" description="DUF6898" evidence="1">
    <location>
        <begin position="6"/>
        <end position="59"/>
    </location>
</feature>
<evidence type="ECO:0000259" key="1">
    <source>
        <dbReference type="Pfam" id="PF21839"/>
    </source>
</evidence>
<name>A0ABU0YKM9_9PROT</name>
<dbReference type="EMBL" id="JAUYVI010000003">
    <property type="protein sequence ID" value="MDQ7248264.1"/>
    <property type="molecule type" value="Genomic_DNA"/>
</dbReference>
<proteinExistence type="predicted"/>
<dbReference type="Pfam" id="PF21839">
    <property type="entry name" value="DUF6898"/>
    <property type="match status" value="1"/>
</dbReference>
<reference evidence="3" key="1">
    <citation type="submission" date="2023-08" db="EMBL/GenBank/DDBJ databases">
        <title>Rhodospirillaceae gen. nov., a novel taxon isolated from the Yangtze River Yuezi River estuary sludge.</title>
        <authorList>
            <person name="Ruan L."/>
        </authorList>
    </citation>
    <scope>NUCLEOTIDE SEQUENCE [LARGE SCALE GENOMIC DNA]</scope>
    <source>
        <strain evidence="3">R-7</strain>
    </source>
</reference>
<dbReference type="RefSeq" id="WP_379955716.1">
    <property type="nucleotide sequence ID" value="NZ_JAUYVI010000003.1"/>
</dbReference>
<gene>
    <name evidence="2" type="ORF">Q8A70_11340</name>
</gene>
<evidence type="ECO:0000313" key="3">
    <source>
        <dbReference type="Proteomes" id="UP001230156"/>
    </source>
</evidence>
<dbReference type="InterPro" id="IPR054193">
    <property type="entry name" value="DUF6898"/>
</dbReference>
<organism evidence="2 3">
    <name type="scientific">Dongia sedimenti</name>
    <dbReference type="NCBI Taxonomy" id="3064282"/>
    <lineage>
        <taxon>Bacteria</taxon>
        <taxon>Pseudomonadati</taxon>
        <taxon>Pseudomonadota</taxon>
        <taxon>Alphaproteobacteria</taxon>
        <taxon>Rhodospirillales</taxon>
        <taxon>Dongiaceae</taxon>
        <taxon>Dongia</taxon>
    </lineage>
</organism>
<accession>A0ABU0YKM9</accession>